<dbReference type="NCBIfam" id="TIGR00147">
    <property type="entry name" value="YegS/Rv2252/BmrU family lipid kinase"/>
    <property type="match status" value="1"/>
</dbReference>
<keyword evidence="12" id="KW-1208">Phospholipid metabolism</keyword>
<evidence type="ECO:0000256" key="8">
    <source>
        <dbReference type="ARBA" id="ARBA00022840"/>
    </source>
</evidence>
<evidence type="ECO:0000313" key="15">
    <source>
        <dbReference type="EMBL" id="PTG12262.1"/>
    </source>
</evidence>
<dbReference type="Gene3D" id="2.60.200.40">
    <property type="match status" value="1"/>
</dbReference>
<dbReference type="SUPFAM" id="SSF111331">
    <property type="entry name" value="NAD kinase/diacylglycerol kinase-like"/>
    <property type="match status" value="1"/>
</dbReference>
<protein>
    <submittedName>
        <fullName evidence="15">Diacylglycerol kinase family lipid kinase</fullName>
    </submittedName>
</protein>
<dbReference type="EMBL" id="JAVGJF010000008">
    <property type="protein sequence ID" value="MDQ7174849.1"/>
    <property type="molecule type" value="Genomic_DNA"/>
</dbReference>
<keyword evidence="9" id="KW-0460">Magnesium</keyword>
<dbReference type="GO" id="GO:0008654">
    <property type="term" value="P:phospholipid biosynthetic process"/>
    <property type="evidence" value="ECO:0007669"/>
    <property type="project" value="UniProtKB-KW"/>
</dbReference>
<sequence length="308" mass="34270">MTQKYKHGLLFYHQHSGLNKIHEGLGEVTEALTQLCKKFSIQLSENEGDIESYCQQISENNNAEEIDVLFILGGDGTVNELINGVLKNNLDLPIGVIPGGTFNDFAKTLNLSNRASDAAHDLLLAEPEAYDVMKINNDQYALNFAGIGLMVQNAENVEGKSKDVFGKLSYISSTFKTLTNPEHFDYELEIDGETYTGETSMILFANGRFIGGGKVPMTDLSPSDGQLSTFIFNNYSISILKDIFSLRDSMTWNEISENIQHIPSHHIRISTTPKMRVDIDGEIDFETPITIDIEPQKIKLLTALPTNQ</sequence>
<evidence type="ECO:0000313" key="14">
    <source>
        <dbReference type="EMBL" id="MDQ7174849.1"/>
    </source>
</evidence>
<feature type="domain" description="DAGKc" evidence="13">
    <location>
        <begin position="3"/>
        <end position="139"/>
    </location>
</feature>
<evidence type="ECO:0000256" key="9">
    <source>
        <dbReference type="ARBA" id="ARBA00022842"/>
    </source>
</evidence>
<evidence type="ECO:0000313" key="16">
    <source>
        <dbReference type="Proteomes" id="UP000242704"/>
    </source>
</evidence>
<comment type="caution">
    <text evidence="15">The sequence shown here is derived from an EMBL/GenBank/DDBJ whole genome shotgun (WGS) entry which is preliminary data.</text>
</comment>
<dbReference type="GO" id="GO:0005524">
    <property type="term" value="F:ATP binding"/>
    <property type="evidence" value="ECO:0007669"/>
    <property type="project" value="UniProtKB-KW"/>
</dbReference>
<dbReference type="GO" id="GO:0005886">
    <property type="term" value="C:plasma membrane"/>
    <property type="evidence" value="ECO:0007669"/>
    <property type="project" value="TreeGrafter"/>
</dbReference>
<keyword evidence="5" id="KW-0479">Metal-binding</keyword>
<dbReference type="GO" id="GO:0004143">
    <property type="term" value="F:ATP-dependent diacylglycerol kinase activity"/>
    <property type="evidence" value="ECO:0007669"/>
    <property type="project" value="TreeGrafter"/>
</dbReference>
<dbReference type="InterPro" id="IPR005218">
    <property type="entry name" value="Diacylglycerol/lipid_kinase"/>
</dbReference>
<evidence type="ECO:0000256" key="2">
    <source>
        <dbReference type="ARBA" id="ARBA00005983"/>
    </source>
</evidence>
<dbReference type="InterPro" id="IPR017438">
    <property type="entry name" value="ATP-NAD_kinase_N"/>
</dbReference>
<keyword evidence="10" id="KW-0443">Lipid metabolism</keyword>
<dbReference type="InterPro" id="IPR050187">
    <property type="entry name" value="Lipid_Phosphate_FormReg"/>
</dbReference>
<dbReference type="Proteomes" id="UP001240157">
    <property type="component" value="Unassembled WGS sequence"/>
</dbReference>
<dbReference type="Pfam" id="PF19279">
    <property type="entry name" value="YegS_C"/>
    <property type="match status" value="1"/>
</dbReference>
<name>A0AAE5SZ51_STACR</name>
<dbReference type="InterPro" id="IPR001206">
    <property type="entry name" value="Diacylglycerol_kinase_cat_dom"/>
</dbReference>
<dbReference type="Pfam" id="PF00781">
    <property type="entry name" value="DAGK_cat"/>
    <property type="match status" value="1"/>
</dbReference>
<keyword evidence="7 15" id="KW-0418">Kinase</keyword>
<dbReference type="EMBL" id="PZBZ01000054">
    <property type="protein sequence ID" value="PTG12262.1"/>
    <property type="molecule type" value="Genomic_DNA"/>
</dbReference>
<comment type="similarity">
    <text evidence="2">Belongs to the diacylglycerol/lipid kinase family.</text>
</comment>
<evidence type="ECO:0000256" key="11">
    <source>
        <dbReference type="ARBA" id="ARBA00023209"/>
    </source>
</evidence>
<dbReference type="PROSITE" id="PS50146">
    <property type="entry name" value="DAGK"/>
    <property type="match status" value="1"/>
</dbReference>
<keyword evidence="4" id="KW-0808">Transferase</keyword>
<keyword evidence="11" id="KW-0594">Phospholipid biosynthesis</keyword>
<reference evidence="14 17" key="3">
    <citation type="submission" date="2023-08" db="EMBL/GenBank/DDBJ databases">
        <title>Whole genome sequencing of Staphylococcus chromogenes NNSch 2386.</title>
        <authorList>
            <person name="Kropotov V.S."/>
            <person name="Boriskina E.V."/>
            <person name="Gordinskaya N.A."/>
            <person name="Shkurkina I.S."/>
            <person name="Kryazhev D.V."/>
            <person name="Alekseeva A.E."/>
            <person name="Makhova M.A."/>
        </authorList>
    </citation>
    <scope>NUCLEOTIDE SEQUENCE [LARGE SCALE GENOMIC DNA]</scope>
    <source>
        <strain evidence="14 17">NNSch 2386</strain>
    </source>
</reference>
<comment type="cofactor">
    <cofactor evidence="1">
        <name>Mg(2+)</name>
        <dbReference type="ChEBI" id="CHEBI:18420"/>
    </cofactor>
</comment>
<dbReference type="RefSeq" id="WP_105965142.1">
    <property type="nucleotide sequence ID" value="NZ_JAHCNX010000002.1"/>
</dbReference>
<keyword evidence="8" id="KW-0067">ATP-binding</keyword>
<reference evidence="15 16" key="1">
    <citation type="journal article" date="2016" name="Front. Microbiol.">
        <title>Comprehensive Phylogenetic Analysis of Bovine Non-aureus Staphylococci Species Based on Whole-Genome Sequencing.</title>
        <authorList>
            <person name="Naushad S."/>
            <person name="Barkema H.W."/>
            <person name="Luby C."/>
            <person name="Condas L.A."/>
            <person name="Nobrega D.B."/>
            <person name="Carson D.A."/>
            <person name="De Buck J."/>
        </authorList>
    </citation>
    <scope>NUCLEOTIDE SEQUENCE [LARGE SCALE GENOMIC DNA]</scope>
    <source>
        <strain evidence="15 16">SNUC 505</strain>
    </source>
</reference>
<evidence type="ECO:0000256" key="6">
    <source>
        <dbReference type="ARBA" id="ARBA00022741"/>
    </source>
</evidence>
<dbReference type="AlphaFoldDB" id="A0AAE5SZ51"/>
<reference evidence="15" key="2">
    <citation type="submission" date="2018-03" db="EMBL/GenBank/DDBJ databases">
        <authorList>
            <person name="Naushad S."/>
        </authorList>
    </citation>
    <scope>NUCLEOTIDE SEQUENCE</scope>
    <source>
        <strain evidence="15">SNUC 505</strain>
    </source>
</reference>
<organism evidence="15 16">
    <name type="scientific">Staphylococcus chromogenes</name>
    <name type="common">Staphylococcus hyicus subsp. chromogenes</name>
    <dbReference type="NCBI Taxonomy" id="46126"/>
    <lineage>
        <taxon>Bacteria</taxon>
        <taxon>Bacillati</taxon>
        <taxon>Bacillota</taxon>
        <taxon>Bacilli</taxon>
        <taxon>Bacillales</taxon>
        <taxon>Staphylococcaceae</taxon>
        <taxon>Staphylococcus</taxon>
    </lineage>
</organism>
<evidence type="ECO:0000256" key="3">
    <source>
        <dbReference type="ARBA" id="ARBA00022516"/>
    </source>
</evidence>
<dbReference type="SMART" id="SM00046">
    <property type="entry name" value="DAGKc"/>
    <property type="match status" value="1"/>
</dbReference>
<evidence type="ECO:0000256" key="1">
    <source>
        <dbReference type="ARBA" id="ARBA00001946"/>
    </source>
</evidence>
<gene>
    <name evidence="15" type="ORF">BU653_09345</name>
    <name evidence="14" type="ORF">RCF65_02480</name>
</gene>
<keyword evidence="3" id="KW-0444">Lipid biosynthesis</keyword>
<evidence type="ECO:0000256" key="12">
    <source>
        <dbReference type="ARBA" id="ARBA00023264"/>
    </source>
</evidence>
<proteinExistence type="inferred from homology"/>
<dbReference type="PANTHER" id="PTHR12358">
    <property type="entry name" value="SPHINGOSINE KINASE"/>
    <property type="match status" value="1"/>
</dbReference>
<evidence type="ECO:0000313" key="17">
    <source>
        <dbReference type="Proteomes" id="UP001240157"/>
    </source>
</evidence>
<evidence type="ECO:0000256" key="7">
    <source>
        <dbReference type="ARBA" id="ARBA00022777"/>
    </source>
</evidence>
<dbReference type="Gene3D" id="3.40.50.10330">
    <property type="entry name" value="Probable inorganic polyphosphate/atp-NAD kinase, domain 1"/>
    <property type="match status" value="1"/>
</dbReference>
<dbReference type="InterPro" id="IPR045540">
    <property type="entry name" value="YegS/DAGK_C"/>
</dbReference>
<evidence type="ECO:0000256" key="4">
    <source>
        <dbReference type="ARBA" id="ARBA00022679"/>
    </source>
</evidence>
<evidence type="ECO:0000259" key="13">
    <source>
        <dbReference type="PROSITE" id="PS50146"/>
    </source>
</evidence>
<dbReference type="InterPro" id="IPR016064">
    <property type="entry name" value="NAD/diacylglycerol_kinase_sf"/>
</dbReference>
<evidence type="ECO:0000256" key="5">
    <source>
        <dbReference type="ARBA" id="ARBA00022723"/>
    </source>
</evidence>
<evidence type="ECO:0000256" key="10">
    <source>
        <dbReference type="ARBA" id="ARBA00023098"/>
    </source>
</evidence>
<dbReference type="Proteomes" id="UP000242704">
    <property type="component" value="Unassembled WGS sequence"/>
</dbReference>
<dbReference type="GO" id="GO:0046872">
    <property type="term" value="F:metal ion binding"/>
    <property type="evidence" value="ECO:0007669"/>
    <property type="project" value="UniProtKB-KW"/>
</dbReference>
<accession>A0AAE5SZ51</accession>
<keyword evidence="6" id="KW-0547">Nucleotide-binding</keyword>
<dbReference type="PANTHER" id="PTHR12358:SF106">
    <property type="entry name" value="LIPID KINASE YEGS"/>
    <property type="match status" value="1"/>
</dbReference>